<dbReference type="InterPro" id="IPR005790">
    <property type="entry name" value="DNA_polIII_delta"/>
</dbReference>
<sequence length="1196" mass="125311">MSRGAAGGPLWRSLPSRLWRQMAAHAGRKPNAVAAEEEPLRLDLRGLWCLIGAWAAALVGVRLTVPQQGWVALLVLGLSGLGVLLLLRTRHALFGGDTAPVFAAPALMCAAAGLVLANLALSGATTVPEPLRQAAEDSAVVRLRVELAGTPRAALVADKFSQDAPGHTRYQIEARAGSMRSGDMWLPADAQATLDYGESLAPVGTAPTRGTHVEVLARITPAPAGQRSRFRLTAVAPLALLGTDNPPTVAEHMRQKFQQHAMALPEPGRALLPAMVYGDRGGQGQELSDAMKAAGLSHLSAVSGANCAMVLGAVFASCRLFGAPRLMTLFLGIAALYGFVLLVGYEPSVLRAAVMGAIAALSVRSSRGRNGLSALCLAVVVLLAIDPYLAGEAAFQLSALATAGIVLIGRRLADKLSRWLPQFLAEGTAIAVAAQIACLPVLVALSPSFSLYSVPANLLVAPLIPWITIMGTVGIVVLLFSAPLGALLIWAAGIPAAGVGLVGMWVAELPGALRPWPAGVLGVALAWMLFIAVFFSLGYAPERPGTWRSRIPMGVQAVATGLLLGLTLPVTALVPAPAVAWLVVACDVGQGDGLVLNAGAAGAIVVDTGREPPDIDACLRRLRVEKIAAVFITHQHADHDGGIAGAGRNRQVGQLFYSVLDDPAKPPEVNGLKGDQLVSGDHGNAGTVSWRVLAPSRTDAKLDENDASLVIRFEMQVPGSNRVVSMLATGDMQETPMGTLLASGAVQQADILKIAHHGAANGGTEIIEVARPLVALISVGKDNTYGHPSPDITGALQQRGVPALRTDEHGTLVLGWVNGGLSVSALETQQPAQQFGMETRPKIPNAGVADSIYGVLHSLRKGSVMAAARGTTKSAGISWRDVSPAAIILLQGSEELLASRSFEKVRATLRAGAEVELTRFEANSYERGELLLASSPSLFSETKLIEVRQLANMNEDFLNDALEYAKAPAPNTTLIMHHGGGVRGKKLLDALKAAGVVIVDCQPLKKDAEKIDFVTQEFKAAKRRLSPEAARALVAALGSDLSELSAACSQLLQDTTGAIDQDVVDKYYGGRVEATGFKVADAAMMGRADVALSTLRHALATGTDPVPIVATLAMKLRQVAKVAGVRKSAGQLASELGMPPWQVQQAQEQARYWSADDLGRCIRLVAEADAQVKGASRDPEYAVERAVTQIALAARR</sequence>
<dbReference type="NCBIfam" id="TIGR01128">
    <property type="entry name" value="holA"/>
    <property type="match status" value="1"/>
</dbReference>
<evidence type="ECO:0000259" key="7">
    <source>
        <dbReference type="Pfam" id="PF00753"/>
    </source>
</evidence>
<dbReference type="InterPro" id="IPR004477">
    <property type="entry name" value="ComEC_N"/>
</dbReference>
<evidence type="ECO:0000256" key="5">
    <source>
        <dbReference type="ARBA" id="ARBA00023136"/>
    </source>
</evidence>
<dbReference type="InterPro" id="IPR001279">
    <property type="entry name" value="Metallo-B-lactamas"/>
</dbReference>
<feature type="transmembrane region" description="Helical" evidence="6">
    <location>
        <begin position="487"/>
        <end position="507"/>
    </location>
</feature>
<keyword evidence="5 6" id="KW-0472">Membrane</keyword>
<evidence type="ECO:0000259" key="9">
    <source>
        <dbReference type="Pfam" id="PF21694"/>
    </source>
</evidence>
<dbReference type="InterPro" id="IPR052159">
    <property type="entry name" value="Competence_DNA_uptake"/>
</dbReference>
<proteinExistence type="predicted"/>
<dbReference type="InterPro" id="IPR048466">
    <property type="entry name" value="DNA_pol3_delta-like_C"/>
</dbReference>
<keyword evidence="2" id="KW-1003">Cell membrane</keyword>
<dbReference type="Proteomes" id="UP001296993">
    <property type="component" value="Unassembled WGS sequence"/>
</dbReference>
<evidence type="ECO:0000256" key="2">
    <source>
        <dbReference type="ARBA" id="ARBA00022475"/>
    </source>
</evidence>
<gene>
    <name evidence="10" type="ORF">JOF47_001574</name>
</gene>
<dbReference type="PANTHER" id="PTHR30619:SF1">
    <property type="entry name" value="RECOMBINATION PROTEIN 2"/>
    <property type="match status" value="1"/>
</dbReference>
<name>A0ABS4XCV8_9MICC</name>
<dbReference type="SUPFAM" id="SSF52540">
    <property type="entry name" value="P-loop containing nucleoside triphosphate hydrolases"/>
    <property type="match status" value="1"/>
</dbReference>
<feature type="transmembrane region" description="Helical" evidence="6">
    <location>
        <begin position="69"/>
        <end position="87"/>
    </location>
</feature>
<evidence type="ECO:0000259" key="8">
    <source>
        <dbReference type="Pfam" id="PF03772"/>
    </source>
</evidence>
<evidence type="ECO:0000313" key="10">
    <source>
        <dbReference type="EMBL" id="MBP2386063.1"/>
    </source>
</evidence>
<keyword evidence="4 6" id="KW-1133">Transmembrane helix</keyword>
<evidence type="ECO:0000313" key="11">
    <source>
        <dbReference type="Proteomes" id="UP001296993"/>
    </source>
</evidence>
<keyword evidence="11" id="KW-1185">Reference proteome</keyword>
<feature type="transmembrane region" description="Helical" evidence="6">
    <location>
        <begin position="46"/>
        <end position="63"/>
    </location>
</feature>
<feature type="transmembrane region" description="Helical" evidence="6">
    <location>
        <begin position="519"/>
        <end position="540"/>
    </location>
</feature>
<feature type="domain" description="Metallo-beta-lactamase" evidence="7">
    <location>
        <begin position="594"/>
        <end position="669"/>
    </location>
</feature>
<dbReference type="RefSeq" id="WP_209997032.1">
    <property type="nucleotide sequence ID" value="NZ_BAAAJY010000003.1"/>
</dbReference>
<evidence type="ECO:0000256" key="6">
    <source>
        <dbReference type="SAM" id="Phobius"/>
    </source>
</evidence>
<feature type="transmembrane region" description="Helical" evidence="6">
    <location>
        <begin position="371"/>
        <end position="389"/>
    </location>
</feature>
<dbReference type="PANTHER" id="PTHR30619">
    <property type="entry name" value="DNA INTERNALIZATION/COMPETENCE PROTEIN COMEC/REC2"/>
    <property type="match status" value="1"/>
</dbReference>
<dbReference type="Gene3D" id="3.60.15.10">
    <property type="entry name" value="Ribonuclease Z/Hydroxyacylglutathione hydrolase-like"/>
    <property type="match status" value="1"/>
</dbReference>
<dbReference type="InterPro" id="IPR036866">
    <property type="entry name" value="RibonucZ/Hydroxyglut_hydro"/>
</dbReference>
<dbReference type="Gene3D" id="3.40.50.300">
    <property type="entry name" value="P-loop containing nucleotide triphosphate hydrolases"/>
    <property type="match status" value="1"/>
</dbReference>
<evidence type="ECO:0000256" key="1">
    <source>
        <dbReference type="ARBA" id="ARBA00004651"/>
    </source>
</evidence>
<dbReference type="Gene3D" id="1.20.272.10">
    <property type="match status" value="1"/>
</dbReference>
<dbReference type="SUPFAM" id="SSF56281">
    <property type="entry name" value="Metallo-hydrolase/oxidoreductase"/>
    <property type="match status" value="1"/>
</dbReference>
<feature type="transmembrane region" description="Helical" evidence="6">
    <location>
        <begin position="395"/>
        <end position="412"/>
    </location>
</feature>
<feature type="domain" description="ComEC/Rec2-related protein" evidence="8">
    <location>
        <begin position="275"/>
        <end position="535"/>
    </location>
</feature>
<dbReference type="InterPro" id="IPR008921">
    <property type="entry name" value="DNA_pol3_clamp-load_cplx_C"/>
</dbReference>
<comment type="caution">
    <text evidence="10">The sequence shown here is derived from an EMBL/GenBank/DDBJ whole genome shotgun (WGS) entry which is preliminary data.</text>
</comment>
<reference evidence="10 11" key="1">
    <citation type="submission" date="2021-03" db="EMBL/GenBank/DDBJ databases">
        <title>Sequencing the genomes of 1000 actinobacteria strains.</title>
        <authorList>
            <person name="Klenk H.-P."/>
        </authorList>
    </citation>
    <scope>NUCLEOTIDE SEQUENCE [LARGE SCALE GENOMIC DNA]</scope>
    <source>
        <strain evidence="10 11">DSM 15797</strain>
    </source>
</reference>
<feature type="transmembrane region" description="Helical" evidence="6">
    <location>
        <begin position="424"/>
        <end position="446"/>
    </location>
</feature>
<dbReference type="Pfam" id="PF00753">
    <property type="entry name" value="Lactamase_B"/>
    <property type="match status" value="1"/>
</dbReference>
<evidence type="ECO:0000256" key="4">
    <source>
        <dbReference type="ARBA" id="ARBA00022989"/>
    </source>
</evidence>
<dbReference type="Pfam" id="PF03772">
    <property type="entry name" value="Competence"/>
    <property type="match status" value="1"/>
</dbReference>
<feature type="domain" description="DNA polymerase III delta subunit-like C-terminal" evidence="9">
    <location>
        <begin position="1075"/>
        <end position="1189"/>
    </location>
</feature>
<evidence type="ECO:0000256" key="3">
    <source>
        <dbReference type="ARBA" id="ARBA00022692"/>
    </source>
</evidence>
<dbReference type="InterPro" id="IPR027417">
    <property type="entry name" value="P-loop_NTPase"/>
</dbReference>
<dbReference type="SUPFAM" id="SSF48019">
    <property type="entry name" value="post-AAA+ oligomerization domain-like"/>
    <property type="match status" value="1"/>
</dbReference>
<dbReference type="NCBIfam" id="TIGR00360">
    <property type="entry name" value="ComEC_N-term"/>
    <property type="match status" value="1"/>
</dbReference>
<keyword evidence="3 6" id="KW-0812">Transmembrane</keyword>
<dbReference type="Pfam" id="PF21694">
    <property type="entry name" value="DNA_pol3_delta_C"/>
    <property type="match status" value="1"/>
</dbReference>
<organism evidence="10 11">
    <name type="scientific">Paeniglutamicibacter kerguelensis</name>
    <dbReference type="NCBI Taxonomy" id="254788"/>
    <lineage>
        <taxon>Bacteria</taxon>
        <taxon>Bacillati</taxon>
        <taxon>Actinomycetota</taxon>
        <taxon>Actinomycetes</taxon>
        <taxon>Micrococcales</taxon>
        <taxon>Micrococcaceae</taxon>
        <taxon>Paeniglutamicibacter</taxon>
    </lineage>
</organism>
<feature type="transmembrane region" description="Helical" evidence="6">
    <location>
        <begin position="99"/>
        <end position="121"/>
    </location>
</feature>
<feature type="transmembrane region" description="Helical" evidence="6">
    <location>
        <begin position="561"/>
        <end position="584"/>
    </location>
</feature>
<protein>
    <submittedName>
        <fullName evidence="10">DNA internalization-related competence protein ComEC/Rec2/DNA polymerase III delta subunit</fullName>
    </submittedName>
</protein>
<comment type="subcellular location">
    <subcellularLocation>
        <location evidence="1">Cell membrane</location>
        <topology evidence="1">Multi-pass membrane protein</topology>
    </subcellularLocation>
</comment>
<feature type="transmembrane region" description="Helical" evidence="6">
    <location>
        <begin position="326"/>
        <end position="345"/>
    </location>
</feature>
<accession>A0ABS4XCV8</accession>
<feature type="transmembrane region" description="Helical" evidence="6">
    <location>
        <begin position="458"/>
        <end position="480"/>
    </location>
</feature>
<dbReference type="EMBL" id="JAGIOF010000001">
    <property type="protein sequence ID" value="MBP2386063.1"/>
    <property type="molecule type" value="Genomic_DNA"/>
</dbReference>